<dbReference type="InterPro" id="IPR003373">
    <property type="entry name" value="Fe2_transport_prot-B"/>
</dbReference>
<comment type="similarity">
    <text evidence="15">Belongs to the TRAFAC class TrmE-Era-EngA-EngB-Septin-like GTPase superfamily. FeoB GTPase (TC 9.A.8) family.</text>
</comment>
<dbReference type="NCBIfam" id="TIGR00437">
    <property type="entry name" value="feoB"/>
    <property type="match status" value="1"/>
</dbReference>
<evidence type="ECO:0000313" key="17">
    <source>
        <dbReference type="EMBL" id="EKO35486.1"/>
    </source>
</evidence>
<sequence>MDRSKTHLDLKTSRILMAGNPNCGKSTLFNRLTGLRQKTGNYHGVTVEKAEGLLIREERSLKILDLPGAFSLGGNSEDRQITSRVLIGHREEDKILFVMDASLAERSLQFLLQILELNVPVLVAVTMKDVLEKKRIRLELDSLSKEFGILFQFVNPKNGDGVQELKDLIFSPEAFRLPIRSFLWDPEREKFLNGLLKSLSSEYSDSLKFVLINSFKELSGEVLQKGLPGLSLFPENSRKFIREQFEGFGKRFTYLEELTQKSIYIKKILGNAIVGNPIPNERILSKADKIFLHPFWGLVSFLGIMALVFQTLFTWSETPMNWIESTVQNIGSFVGGFLDEGPLRSLIQEGIIGGVGAVLVFIPQISLLFLFIGILEETGYIARASFVMDRFMGKFGLSGKSFIPLLSSAACAVPAIMGTRTIENKSDRITTILVAPLITCSARYPVYILVIGAIFPAGNLWGIFNIQALTMLGLFLLGMISSMLAALVFKKTFFKSDSSYFLMELPAYNTPSIKSLALTVFKKLKAFLSTAGQIILFISILLWFLANYPRIDSSLYPNASDAELKKIQIRESYAGAAGKFMEPILKPIGFDWKMGIGIITSFAAREIMVSTLSIIYGVGGEESDEDLKEAIRKDKDKDGKAVWGLRNSVSLLLFFAFACQCMSTIAVVKKETNSVFWPSFLFIYMTVLAYSASFFVFQIWNLFS</sequence>
<evidence type="ECO:0000256" key="7">
    <source>
        <dbReference type="ARBA" id="ARBA00022989"/>
    </source>
</evidence>
<evidence type="ECO:0000256" key="1">
    <source>
        <dbReference type="ARBA" id="ARBA00004651"/>
    </source>
</evidence>
<feature type="binding site" evidence="14">
    <location>
        <position position="30"/>
    </location>
    <ligand>
        <name>Mg(2+)</name>
        <dbReference type="ChEBI" id="CHEBI:18420"/>
        <label>2</label>
    </ligand>
</feature>
<evidence type="ECO:0000256" key="15">
    <source>
        <dbReference type="RuleBase" id="RU362098"/>
    </source>
</evidence>
<dbReference type="InterPro" id="IPR006073">
    <property type="entry name" value="GTP-bd"/>
</dbReference>
<dbReference type="GO" id="GO:0015093">
    <property type="term" value="F:ferrous iron transmembrane transporter activity"/>
    <property type="evidence" value="ECO:0007669"/>
    <property type="project" value="UniProtKB-UniRule"/>
</dbReference>
<feature type="transmembrane region" description="Helical" evidence="15">
    <location>
        <begin position="290"/>
        <end position="313"/>
    </location>
</feature>
<feature type="transmembrane region" description="Helical" evidence="15">
    <location>
        <begin position="461"/>
        <end position="489"/>
    </location>
</feature>
<evidence type="ECO:0000313" key="18">
    <source>
        <dbReference type="Proteomes" id="UP000006329"/>
    </source>
</evidence>
<evidence type="ECO:0000256" key="10">
    <source>
        <dbReference type="ARBA" id="ARBA00023134"/>
    </source>
</evidence>
<keyword evidence="2 15" id="KW-0813">Transport</keyword>
<dbReference type="Pfam" id="PF07670">
    <property type="entry name" value="Gate"/>
    <property type="match status" value="2"/>
</dbReference>
<organism evidence="17 18">
    <name type="scientific">Leptospira santarosai str. MOR084</name>
    <dbReference type="NCBI Taxonomy" id="1049984"/>
    <lineage>
        <taxon>Bacteria</taxon>
        <taxon>Pseudomonadati</taxon>
        <taxon>Spirochaetota</taxon>
        <taxon>Spirochaetia</taxon>
        <taxon>Leptospirales</taxon>
        <taxon>Leptospiraceae</taxon>
        <taxon>Leptospira</taxon>
    </lineage>
</organism>
<dbReference type="GO" id="GO:0005525">
    <property type="term" value="F:GTP binding"/>
    <property type="evidence" value="ECO:0007669"/>
    <property type="project" value="UniProtKB-KW"/>
</dbReference>
<keyword evidence="5 15" id="KW-0812">Transmembrane</keyword>
<evidence type="ECO:0000256" key="9">
    <source>
        <dbReference type="ARBA" id="ARBA00023065"/>
    </source>
</evidence>
<dbReference type="Gene3D" id="3.40.50.300">
    <property type="entry name" value="P-loop containing nucleotide triphosphate hydrolases"/>
    <property type="match status" value="1"/>
</dbReference>
<accession>A0A0E2BJJ0</accession>
<dbReference type="GO" id="GO:0046872">
    <property type="term" value="F:metal ion binding"/>
    <property type="evidence" value="ECO:0007669"/>
    <property type="project" value="UniProtKB-KW"/>
</dbReference>
<feature type="transmembrane region" description="Helical" evidence="15">
    <location>
        <begin position="429"/>
        <end position="455"/>
    </location>
</feature>
<evidence type="ECO:0000256" key="14">
    <source>
        <dbReference type="PIRSR" id="PIRSR603373-2"/>
    </source>
</evidence>
<dbReference type="InterPro" id="IPR030389">
    <property type="entry name" value="G_FEOB_dom"/>
</dbReference>
<feature type="binding site" evidence="13">
    <location>
        <begin position="19"/>
        <end position="26"/>
    </location>
    <ligand>
        <name>GTP</name>
        <dbReference type="ChEBI" id="CHEBI:37565"/>
        <label>1</label>
    </ligand>
</feature>
<dbReference type="InterPro" id="IPR027417">
    <property type="entry name" value="P-loop_NTPase"/>
</dbReference>
<comment type="subcellular location">
    <subcellularLocation>
        <location evidence="15">Cell inner membrane</location>
        <topology evidence="15">Multi-pass membrane protein</topology>
    </subcellularLocation>
    <subcellularLocation>
        <location evidence="1">Cell membrane</location>
        <topology evidence="1">Multi-pass membrane protein</topology>
    </subcellularLocation>
</comment>
<keyword evidence="18" id="KW-1185">Reference proteome</keyword>
<keyword evidence="7 15" id="KW-1133">Transmembrane helix</keyword>
<feature type="transmembrane region" description="Helical" evidence="15">
    <location>
        <begin position="526"/>
        <end position="546"/>
    </location>
</feature>
<evidence type="ECO:0000256" key="4">
    <source>
        <dbReference type="ARBA" id="ARBA00022496"/>
    </source>
</evidence>
<evidence type="ECO:0000256" key="2">
    <source>
        <dbReference type="ARBA" id="ARBA00022448"/>
    </source>
</evidence>
<dbReference type="SUPFAM" id="SSF52540">
    <property type="entry name" value="P-loop containing nucleoside triphosphate hydrolases"/>
    <property type="match status" value="1"/>
</dbReference>
<feature type="binding site" evidence="14">
    <location>
        <position position="33"/>
    </location>
    <ligand>
        <name>Mg(2+)</name>
        <dbReference type="ChEBI" id="CHEBI:18420"/>
        <label>2</label>
    </ligand>
</feature>
<evidence type="ECO:0000256" key="5">
    <source>
        <dbReference type="ARBA" id="ARBA00022692"/>
    </source>
</evidence>
<feature type="transmembrane region" description="Helical" evidence="15">
    <location>
        <begin position="680"/>
        <end position="700"/>
    </location>
</feature>
<keyword evidence="10 13" id="KW-0342">GTP-binding</keyword>
<keyword evidence="11 15" id="KW-0472">Membrane</keyword>
<feature type="transmembrane region" description="Helical" evidence="15">
    <location>
        <begin position="395"/>
        <end position="417"/>
    </location>
</feature>
<evidence type="ECO:0000259" key="16">
    <source>
        <dbReference type="PROSITE" id="PS51711"/>
    </source>
</evidence>
<evidence type="ECO:0000256" key="12">
    <source>
        <dbReference type="NCBIfam" id="TIGR00437"/>
    </source>
</evidence>
<keyword evidence="4 15" id="KW-0410">Iron transport</keyword>
<dbReference type="Proteomes" id="UP000006329">
    <property type="component" value="Unassembled WGS sequence"/>
</dbReference>
<keyword evidence="14" id="KW-0479">Metal-binding</keyword>
<reference evidence="17" key="1">
    <citation type="submission" date="2012-10" db="EMBL/GenBank/DDBJ databases">
        <authorList>
            <person name="Harkins D.M."/>
            <person name="Durkin A.S."/>
            <person name="Brinkac L.M."/>
            <person name="Haft D.H."/>
            <person name="Selengut J.D."/>
            <person name="Sanka R."/>
            <person name="DePew J."/>
            <person name="Purushe J."/>
            <person name="Matthias M.A."/>
            <person name="Vinetz J.M."/>
            <person name="Sutton G.G."/>
            <person name="Nierman W.C."/>
            <person name="Fouts D.E."/>
        </authorList>
    </citation>
    <scope>NUCLEOTIDE SEQUENCE [LARGE SCALE GENOMIC DNA]</scope>
    <source>
        <strain evidence="17">MOR084</strain>
    </source>
</reference>
<name>A0A0E2BJJ0_9LEPT</name>
<evidence type="ECO:0000256" key="8">
    <source>
        <dbReference type="ARBA" id="ARBA00023004"/>
    </source>
</evidence>
<gene>
    <name evidence="17" type="primary">feoB</name>
    <name evidence="17" type="ORF">LEP1GSC179_1318</name>
</gene>
<feature type="transmembrane region" description="Helical" evidence="15">
    <location>
        <begin position="649"/>
        <end position="668"/>
    </location>
</feature>
<dbReference type="RefSeq" id="WP_004484310.1">
    <property type="nucleotide sequence ID" value="NZ_AHON02000013.1"/>
</dbReference>
<feature type="domain" description="FeoB-type G" evidence="16">
    <location>
        <begin position="12"/>
        <end position="175"/>
    </location>
</feature>
<dbReference type="CDD" id="cd01879">
    <property type="entry name" value="FeoB"/>
    <property type="match status" value="1"/>
</dbReference>
<keyword evidence="9" id="KW-0406">Ion transport</keyword>
<evidence type="ECO:0000256" key="3">
    <source>
        <dbReference type="ARBA" id="ARBA00022475"/>
    </source>
</evidence>
<evidence type="ECO:0000256" key="13">
    <source>
        <dbReference type="PIRSR" id="PIRSR603373-1"/>
    </source>
</evidence>
<keyword evidence="8 15" id="KW-0408">Iron</keyword>
<proteinExistence type="inferred from homology"/>
<dbReference type="InterPro" id="IPR050860">
    <property type="entry name" value="FeoB_GTPase"/>
</dbReference>
<feature type="binding site" evidence="13">
    <location>
        <begin position="44"/>
        <end position="48"/>
    </location>
    <ligand>
        <name>GTP</name>
        <dbReference type="ChEBI" id="CHEBI:37565"/>
        <label>1</label>
    </ligand>
</feature>
<keyword evidence="14" id="KW-0460">Magnesium</keyword>
<dbReference type="PROSITE" id="PS51711">
    <property type="entry name" value="G_FEOB"/>
    <property type="match status" value="1"/>
</dbReference>
<dbReference type="AlphaFoldDB" id="A0A0E2BJJ0"/>
<protein>
    <recommendedName>
        <fullName evidence="12 15">Ferrous iron transport protein B</fullName>
    </recommendedName>
</protein>
<dbReference type="Pfam" id="PF07664">
    <property type="entry name" value="FeoB_C"/>
    <property type="match status" value="1"/>
</dbReference>
<dbReference type="PANTHER" id="PTHR43185:SF1">
    <property type="entry name" value="FE(2+) TRANSPORTER FEOB"/>
    <property type="match status" value="1"/>
</dbReference>
<dbReference type="EMBL" id="AHON02000013">
    <property type="protein sequence ID" value="EKO35486.1"/>
    <property type="molecule type" value="Genomic_DNA"/>
</dbReference>
<dbReference type="PANTHER" id="PTHR43185">
    <property type="entry name" value="FERROUS IRON TRANSPORT PROTEIN B"/>
    <property type="match status" value="1"/>
</dbReference>
<dbReference type="GO" id="GO:0005886">
    <property type="term" value="C:plasma membrane"/>
    <property type="evidence" value="ECO:0007669"/>
    <property type="project" value="UniProtKB-SubCell"/>
</dbReference>
<feature type="transmembrane region" description="Helical" evidence="15">
    <location>
        <begin position="350"/>
        <end position="375"/>
    </location>
</feature>
<dbReference type="InterPro" id="IPR011642">
    <property type="entry name" value="Gate_dom"/>
</dbReference>
<dbReference type="PRINTS" id="PR00326">
    <property type="entry name" value="GTP1OBG"/>
</dbReference>
<evidence type="ECO:0000256" key="6">
    <source>
        <dbReference type="ARBA" id="ARBA00022741"/>
    </source>
</evidence>
<evidence type="ECO:0000256" key="11">
    <source>
        <dbReference type="ARBA" id="ARBA00023136"/>
    </source>
</evidence>
<keyword evidence="3" id="KW-1003">Cell membrane</keyword>
<comment type="function">
    <text evidence="15">Probable transporter of a GTP-driven Fe(2+) uptake system.</text>
</comment>
<dbReference type="Pfam" id="PF02421">
    <property type="entry name" value="FeoB_N"/>
    <property type="match status" value="1"/>
</dbReference>
<keyword evidence="6 13" id="KW-0547">Nucleotide-binding</keyword>
<feature type="binding site" evidence="14">
    <location>
        <position position="34"/>
    </location>
    <ligand>
        <name>Mg(2+)</name>
        <dbReference type="ChEBI" id="CHEBI:18420"/>
        <label>2</label>
    </ligand>
</feature>
<dbReference type="InterPro" id="IPR011640">
    <property type="entry name" value="Fe2_transport_prot_B_C"/>
</dbReference>
<feature type="binding site" evidence="13">
    <location>
        <begin position="65"/>
        <end position="68"/>
    </location>
    <ligand>
        <name>GTP</name>
        <dbReference type="ChEBI" id="CHEBI:37565"/>
        <label>1</label>
    </ligand>
</feature>
<comment type="caution">
    <text evidence="17">The sequence shown here is derived from an EMBL/GenBank/DDBJ whole genome shotgun (WGS) entry which is preliminary data.</text>
</comment>